<dbReference type="InterPro" id="IPR052921">
    <property type="entry name" value="GPCR1_Superfamily_Member"/>
</dbReference>
<evidence type="ECO:0000256" key="5">
    <source>
        <dbReference type="SAM" id="Phobius"/>
    </source>
</evidence>
<organism evidence="7 8">
    <name type="scientific">Petromyzon marinus</name>
    <name type="common">Sea lamprey</name>
    <dbReference type="NCBI Taxonomy" id="7757"/>
    <lineage>
        <taxon>Eukaryota</taxon>
        <taxon>Metazoa</taxon>
        <taxon>Chordata</taxon>
        <taxon>Craniata</taxon>
        <taxon>Vertebrata</taxon>
        <taxon>Cyclostomata</taxon>
        <taxon>Hyperoartia</taxon>
        <taxon>Petromyzontiformes</taxon>
        <taxon>Petromyzontidae</taxon>
        <taxon>Petromyzon</taxon>
    </lineage>
</organism>
<feature type="transmembrane region" description="Helical" evidence="5">
    <location>
        <begin position="206"/>
        <end position="225"/>
    </location>
</feature>
<dbReference type="GO" id="GO:0004984">
    <property type="term" value="F:olfactory receptor activity"/>
    <property type="evidence" value="ECO:0007669"/>
    <property type="project" value="TreeGrafter"/>
</dbReference>
<protein>
    <submittedName>
        <fullName evidence="8">Olfactory receptor 1500-like</fullName>
    </submittedName>
</protein>
<keyword evidence="2 5" id="KW-0812">Transmembrane</keyword>
<feature type="transmembrane region" description="Helical" evidence="5">
    <location>
        <begin position="240"/>
        <end position="261"/>
    </location>
</feature>
<dbReference type="RefSeq" id="XP_032824004.1">
    <property type="nucleotide sequence ID" value="XM_032968113.1"/>
</dbReference>
<dbReference type="PRINTS" id="PR00237">
    <property type="entry name" value="GPCRRHODOPSN"/>
</dbReference>
<feature type="transmembrane region" description="Helical" evidence="5">
    <location>
        <begin position="68"/>
        <end position="90"/>
    </location>
</feature>
<sequence length="285" mass="32675">MHSTMWLLSVVFASLVFYLMLKSRSLRQKLRFFLLMSLIISQVIFNSVQVVFYILHLCQYQLSRAMCAIYFMILFSTLNNELFSVMAMSVDRYVAICWSLRYNEICSTEKYWKIIVAVVGLSTVWPGIRLMNNLVLKNSSDLNSPVICSLDVMDPPGAMGDLATALILGPIVIAILINFVCYCCIYFEGKRSGNLGMANKRARKTVMYHLVQICFFVMPMFLYYIENAFLIMTSHVVQNLMLFQTVVFGVAQGLSPIVYGLRARELRETLVRVFCTNRRIGEVNN</sequence>
<accession>A0AAJ7TTW9</accession>
<dbReference type="GO" id="GO:0004930">
    <property type="term" value="F:G protein-coupled receptor activity"/>
    <property type="evidence" value="ECO:0007669"/>
    <property type="project" value="InterPro"/>
</dbReference>
<keyword evidence="7" id="KW-1185">Reference proteome</keyword>
<feature type="domain" description="G-protein coupled receptors family 1 profile" evidence="6">
    <location>
        <begin position="12"/>
        <end position="259"/>
    </location>
</feature>
<name>A0AAJ7TTW9_PETMA</name>
<dbReference type="GO" id="GO:0016020">
    <property type="term" value="C:membrane"/>
    <property type="evidence" value="ECO:0007669"/>
    <property type="project" value="UniProtKB-SubCell"/>
</dbReference>
<evidence type="ECO:0000256" key="3">
    <source>
        <dbReference type="ARBA" id="ARBA00022989"/>
    </source>
</evidence>
<evidence type="ECO:0000313" key="8">
    <source>
        <dbReference type="RefSeq" id="XP_032824004.1"/>
    </source>
</evidence>
<proteinExistence type="predicted"/>
<dbReference type="Proteomes" id="UP001318040">
    <property type="component" value="Chromosome 39"/>
</dbReference>
<reference evidence="8" key="1">
    <citation type="submission" date="2025-08" db="UniProtKB">
        <authorList>
            <consortium name="RefSeq"/>
        </authorList>
    </citation>
    <scope>IDENTIFICATION</scope>
    <source>
        <tissue evidence="8">Sperm</tissue>
    </source>
</reference>
<gene>
    <name evidence="8" type="primary">LOC116950401</name>
</gene>
<comment type="subcellular location">
    <subcellularLocation>
        <location evidence="1">Membrane</location>
    </subcellularLocation>
</comment>
<dbReference type="CDD" id="cd00637">
    <property type="entry name" value="7tm_classA_rhodopsin-like"/>
    <property type="match status" value="1"/>
</dbReference>
<dbReference type="KEGG" id="pmrn:116950401"/>
<feature type="transmembrane region" description="Helical" evidence="5">
    <location>
        <begin position="111"/>
        <end position="128"/>
    </location>
</feature>
<dbReference type="PANTHER" id="PTHR26451">
    <property type="entry name" value="G_PROTEIN_RECEP_F1_2 DOMAIN-CONTAINING PROTEIN"/>
    <property type="match status" value="1"/>
</dbReference>
<keyword evidence="3 5" id="KW-1133">Transmembrane helix</keyword>
<dbReference type="SUPFAM" id="SSF81321">
    <property type="entry name" value="Family A G protein-coupled receptor-like"/>
    <property type="match status" value="1"/>
</dbReference>
<feature type="transmembrane region" description="Helical" evidence="5">
    <location>
        <begin position="6"/>
        <end position="21"/>
    </location>
</feature>
<dbReference type="Pfam" id="PF00001">
    <property type="entry name" value="7tm_1"/>
    <property type="match status" value="1"/>
</dbReference>
<evidence type="ECO:0000313" key="7">
    <source>
        <dbReference type="Proteomes" id="UP001318040"/>
    </source>
</evidence>
<dbReference type="AlphaFoldDB" id="A0AAJ7TTW9"/>
<keyword evidence="4 5" id="KW-0472">Membrane</keyword>
<feature type="transmembrane region" description="Helical" evidence="5">
    <location>
        <begin position="33"/>
        <end position="56"/>
    </location>
</feature>
<evidence type="ECO:0000256" key="1">
    <source>
        <dbReference type="ARBA" id="ARBA00004370"/>
    </source>
</evidence>
<evidence type="ECO:0000256" key="2">
    <source>
        <dbReference type="ARBA" id="ARBA00022692"/>
    </source>
</evidence>
<dbReference type="InterPro" id="IPR017452">
    <property type="entry name" value="GPCR_Rhodpsn_7TM"/>
</dbReference>
<dbReference type="InterPro" id="IPR000276">
    <property type="entry name" value="GPCR_Rhodpsn"/>
</dbReference>
<evidence type="ECO:0000256" key="4">
    <source>
        <dbReference type="ARBA" id="ARBA00023136"/>
    </source>
</evidence>
<dbReference type="GO" id="GO:0005549">
    <property type="term" value="F:odorant binding"/>
    <property type="evidence" value="ECO:0007669"/>
    <property type="project" value="TreeGrafter"/>
</dbReference>
<dbReference type="PROSITE" id="PS50262">
    <property type="entry name" value="G_PROTEIN_RECEP_F1_2"/>
    <property type="match status" value="1"/>
</dbReference>
<evidence type="ECO:0000259" key="6">
    <source>
        <dbReference type="PROSITE" id="PS50262"/>
    </source>
</evidence>
<dbReference type="PANTHER" id="PTHR26451:SF897">
    <property type="entry name" value="TRACE AMINE-ASSOCIATED RECEPTOR 5-LIKE"/>
    <property type="match status" value="1"/>
</dbReference>
<dbReference type="Gene3D" id="1.20.1070.10">
    <property type="entry name" value="Rhodopsin 7-helix transmembrane proteins"/>
    <property type="match status" value="1"/>
</dbReference>
<feature type="transmembrane region" description="Helical" evidence="5">
    <location>
        <begin position="162"/>
        <end position="185"/>
    </location>
</feature>